<sequence length="215" mass="25314">MADNRPFNQAPTNRTDQAEKPVNRDFKVISGNLNREYTHLILSPQQIRFLKEYVVTKRHGIELDKRAEAILPPSWHVWRRKRMHYTDIEDLANYRTTFFAVIGEFIGSLAIDYQVAYVDAGSHSKRILTFQDLKRARHEHFQEGHLTETLSYPPYKIQIKRFYRIEDNGLFLDGHKIVVAGEDQGWSDGLMYLQKRLEKDSIYLRLGFVDLEDLT</sequence>
<name>A0A9D1QS27_9LACO</name>
<gene>
    <name evidence="2" type="ORF">H9875_07425</name>
</gene>
<dbReference type="Proteomes" id="UP000886822">
    <property type="component" value="Unassembled WGS sequence"/>
</dbReference>
<evidence type="ECO:0000313" key="3">
    <source>
        <dbReference type="Proteomes" id="UP000886822"/>
    </source>
</evidence>
<dbReference type="AlphaFoldDB" id="A0A9D1QS27"/>
<accession>A0A9D1QS27</accession>
<reference evidence="2" key="1">
    <citation type="journal article" date="2021" name="PeerJ">
        <title>Extensive microbial diversity within the chicken gut microbiome revealed by metagenomics and culture.</title>
        <authorList>
            <person name="Gilroy R."/>
            <person name="Ravi A."/>
            <person name="Getino M."/>
            <person name="Pursley I."/>
            <person name="Horton D.L."/>
            <person name="Alikhan N.F."/>
            <person name="Baker D."/>
            <person name="Gharbi K."/>
            <person name="Hall N."/>
            <person name="Watson M."/>
            <person name="Adriaenssens E.M."/>
            <person name="Foster-Nyarko E."/>
            <person name="Jarju S."/>
            <person name="Secka A."/>
            <person name="Antonio M."/>
            <person name="Oren A."/>
            <person name="Chaudhuri R.R."/>
            <person name="La Ragione R."/>
            <person name="Hildebrand F."/>
            <person name="Pallen M.J."/>
        </authorList>
    </citation>
    <scope>NUCLEOTIDE SEQUENCE</scope>
    <source>
        <strain evidence="2">CHK173-259</strain>
    </source>
</reference>
<reference evidence="2" key="2">
    <citation type="submission" date="2021-04" db="EMBL/GenBank/DDBJ databases">
        <authorList>
            <person name="Gilroy R."/>
        </authorList>
    </citation>
    <scope>NUCLEOTIDE SEQUENCE</scope>
    <source>
        <strain evidence="2">CHK173-259</strain>
    </source>
</reference>
<proteinExistence type="predicted"/>
<feature type="region of interest" description="Disordered" evidence="1">
    <location>
        <begin position="1"/>
        <end position="21"/>
    </location>
</feature>
<evidence type="ECO:0000313" key="2">
    <source>
        <dbReference type="EMBL" id="HIW72440.1"/>
    </source>
</evidence>
<organism evidence="2 3">
    <name type="scientific">Candidatus Levilactobacillus faecigallinarum</name>
    <dbReference type="NCBI Taxonomy" id="2838638"/>
    <lineage>
        <taxon>Bacteria</taxon>
        <taxon>Bacillati</taxon>
        <taxon>Bacillota</taxon>
        <taxon>Bacilli</taxon>
        <taxon>Lactobacillales</taxon>
        <taxon>Lactobacillaceae</taxon>
        <taxon>Levilactobacillus</taxon>
    </lineage>
</organism>
<protein>
    <submittedName>
        <fullName evidence="2">Uncharacterized protein</fullName>
    </submittedName>
</protein>
<dbReference type="EMBL" id="DXGJ01000059">
    <property type="protein sequence ID" value="HIW72440.1"/>
    <property type="molecule type" value="Genomic_DNA"/>
</dbReference>
<feature type="compositionally biased region" description="Polar residues" evidence="1">
    <location>
        <begin position="1"/>
        <end position="15"/>
    </location>
</feature>
<comment type="caution">
    <text evidence="2">The sequence shown here is derived from an EMBL/GenBank/DDBJ whole genome shotgun (WGS) entry which is preliminary data.</text>
</comment>
<evidence type="ECO:0000256" key="1">
    <source>
        <dbReference type="SAM" id="MobiDB-lite"/>
    </source>
</evidence>